<reference evidence="10 11" key="1">
    <citation type="submission" date="2012-05" db="EMBL/GenBank/DDBJ databases">
        <authorList>
            <person name="Harkins D.M."/>
            <person name="Madupu R."/>
            <person name="Durkin A.S."/>
            <person name="Torralba M."/>
            <person name="Methe B."/>
            <person name="Sutton G.G."/>
            <person name="Nelson K.E."/>
        </authorList>
    </citation>
    <scope>NUCLEOTIDE SEQUENCE [LARGE SCALE GENOMIC DNA]</scope>
    <source>
        <strain evidence="10 11">F0489</strain>
    </source>
</reference>
<feature type="compositionally biased region" description="Low complexity" evidence="6">
    <location>
        <begin position="28"/>
        <end position="46"/>
    </location>
</feature>
<keyword evidence="7" id="KW-0472">Membrane</keyword>
<dbReference type="eggNOG" id="COG1589">
    <property type="taxonomic scope" value="Bacteria"/>
</dbReference>
<keyword evidence="4 7" id="KW-1133">Transmembrane helix</keyword>
<dbReference type="EMBL" id="AKFT01000113">
    <property type="protein sequence ID" value="EJF44302.1"/>
    <property type="molecule type" value="Genomic_DNA"/>
</dbReference>
<evidence type="ECO:0000313" key="11">
    <source>
        <dbReference type="Proteomes" id="UP000002941"/>
    </source>
</evidence>
<dbReference type="GO" id="GO:0051301">
    <property type="term" value="P:cell division"/>
    <property type="evidence" value="ECO:0007669"/>
    <property type="project" value="UniProtKB-KW"/>
</dbReference>
<dbReference type="InterPro" id="IPR050487">
    <property type="entry name" value="FtsQ_DivIB"/>
</dbReference>
<evidence type="ECO:0000259" key="9">
    <source>
        <dbReference type="Pfam" id="PF08478"/>
    </source>
</evidence>
<keyword evidence="3 7" id="KW-0812">Transmembrane</keyword>
<name>J0NHW3_9ACTO</name>
<keyword evidence="5" id="KW-0131">Cell cycle</keyword>
<dbReference type="Pfam" id="PF03799">
    <property type="entry name" value="FtsQ_DivIB_C"/>
    <property type="match status" value="1"/>
</dbReference>
<sequence>MMRKPRAPRPEVPDDSQDAPDASGTEKGSPGSLSSSGSSGSSGSASRGRELVARPASEGRGGGSLDVFGRRASTPARADRRDRVVSTGLTDRLAERRRADRALLVRRLAGLLAIGAGVAALVWVLVFSPLLALRTADITVSGSDGSVDAAAVQEALAGHAGTSLVRLDVTALGDEVTDDLVRVKSAAVTRSWPHGLAVALTMRVPVAQHRTDAGYEVLDGEAVVLETTEQPQSGLAEVTADEGAALTQEQVGAVAEAVGSLDSSVRPQVASGSATTTGQVTLVLSSGAHVVWGDSTDSDLKAEVLKVLLQQSASTYDVSSPHSPTTS</sequence>
<keyword evidence="11" id="KW-1185">Reference proteome</keyword>
<evidence type="ECO:0000256" key="7">
    <source>
        <dbReference type="SAM" id="Phobius"/>
    </source>
</evidence>
<dbReference type="GO" id="GO:0005886">
    <property type="term" value="C:plasma membrane"/>
    <property type="evidence" value="ECO:0007669"/>
    <property type="project" value="TreeGrafter"/>
</dbReference>
<evidence type="ECO:0000256" key="6">
    <source>
        <dbReference type="SAM" id="MobiDB-lite"/>
    </source>
</evidence>
<dbReference type="AlphaFoldDB" id="J0NHW3"/>
<evidence type="ECO:0000313" key="10">
    <source>
        <dbReference type="EMBL" id="EJF44302.1"/>
    </source>
</evidence>
<gene>
    <name evidence="10" type="ORF">HMPREF1318_0279</name>
</gene>
<comment type="caution">
    <text evidence="10">The sequence shown here is derived from an EMBL/GenBank/DDBJ whole genome shotgun (WGS) entry which is preliminary data.</text>
</comment>
<evidence type="ECO:0000256" key="5">
    <source>
        <dbReference type="ARBA" id="ARBA00023306"/>
    </source>
</evidence>
<evidence type="ECO:0000256" key="3">
    <source>
        <dbReference type="ARBA" id="ARBA00022692"/>
    </source>
</evidence>
<keyword evidence="1" id="KW-1003">Cell membrane</keyword>
<feature type="domain" description="POTRA" evidence="9">
    <location>
        <begin position="135"/>
        <end position="201"/>
    </location>
</feature>
<protein>
    <submittedName>
        <fullName evidence="10">POTRA domain protein, FtsQ-type</fullName>
    </submittedName>
</protein>
<keyword evidence="2" id="KW-0132">Cell division</keyword>
<feature type="region of interest" description="Disordered" evidence="6">
    <location>
        <begin position="1"/>
        <end position="83"/>
    </location>
</feature>
<accession>J0NHW3</accession>
<evidence type="ECO:0000259" key="8">
    <source>
        <dbReference type="Pfam" id="PF03799"/>
    </source>
</evidence>
<dbReference type="PATRIC" id="fig|1125718.3.peg.1455"/>
<dbReference type="InterPro" id="IPR005548">
    <property type="entry name" value="Cell_div_FtsQ/DivIB_C"/>
</dbReference>
<organism evidence="10 11">
    <name type="scientific">Actinomyces massiliensis F0489</name>
    <dbReference type="NCBI Taxonomy" id="1125718"/>
    <lineage>
        <taxon>Bacteria</taxon>
        <taxon>Bacillati</taxon>
        <taxon>Actinomycetota</taxon>
        <taxon>Actinomycetes</taxon>
        <taxon>Actinomycetales</taxon>
        <taxon>Actinomycetaceae</taxon>
        <taxon>Actinomyces</taxon>
    </lineage>
</organism>
<dbReference type="InterPro" id="IPR013685">
    <property type="entry name" value="POTRA_FtsQ_type"/>
</dbReference>
<evidence type="ECO:0000256" key="2">
    <source>
        <dbReference type="ARBA" id="ARBA00022618"/>
    </source>
</evidence>
<dbReference type="PANTHER" id="PTHR37820">
    <property type="entry name" value="CELL DIVISION PROTEIN DIVIB"/>
    <property type="match status" value="1"/>
</dbReference>
<dbReference type="Gene3D" id="3.10.20.310">
    <property type="entry name" value="membrane protein fhac"/>
    <property type="match status" value="1"/>
</dbReference>
<dbReference type="Proteomes" id="UP000002941">
    <property type="component" value="Unassembled WGS sequence"/>
</dbReference>
<feature type="transmembrane region" description="Helical" evidence="7">
    <location>
        <begin position="108"/>
        <end position="131"/>
    </location>
</feature>
<feature type="domain" description="Cell division protein FtsQ/DivIB C-terminal" evidence="8">
    <location>
        <begin position="211"/>
        <end position="312"/>
    </location>
</feature>
<proteinExistence type="predicted"/>
<evidence type="ECO:0000256" key="4">
    <source>
        <dbReference type="ARBA" id="ARBA00022989"/>
    </source>
</evidence>
<dbReference type="Pfam" id="PF08478">
    <property type="entry name" value="POTRA_1"/>
    <property type="match status" value="1"/>
</dbReference>
<evidence type="ECO:0000256" key="1">
    <source>
        <dbReference type="ARBA" id="ARBA00022475"/>
    </source>
</evidence>
<dbReference type="PANTHER" id="PTHR37820:SF1">
    <property type="entry name" value="CELL DIVISION PROTEIN FTSQ"/>
    <property type="match status" value="1"/>
</dbReference>